<reference evidence="3" key="1">
    <citation type="submission" date="2016-05" db="EMBL/GenBank/DDBJ databases">
        <title>Comparative genomics of biotechnologically important yeasts.</title>
        <authorList>
            <consortium name="DOE Joint Genome Institute"/>
            <person name="Riley R."/>
            <person name="Haridas S."/>
            <person name="Wolfe K.H."/>
            <person name="Lopes M.R."/>
            <person name="Hittinger C.T."/>
            <person name="Goker M."/>
            <person name="Salamov A."/>
            <person name="Wisecaver J."/>
            <person name="Long T.M."/>
            <person name="Aerts A.L."/>
            <person name="Barry K."/>
            <person name="Choi C."/>
            <person name="Clum A."/>
            <person name="Coughlan A.Y."/>
            <person name="Deshpande S."/>
            <person name="Douglass A.P."/>
            <person name="Hanson S.J."/>
            <person name="Klenk H.-P."/>
            <person name="Labutti K."/>
            <person name="Lapidus A."/>
            <person name="Lindquist E."/>
            <person name="Lipzen A."/>
            <person name="Meier-Kolthoff J.P."/>
            <person name="Ohm R.A."/>
            <person name="Otillar R.P."/>
            <person name="Pangilinan J."/>
            <person name="Peng Y."/>
            <person name="Rokas A."/>
            <person name="Rosa C.A."/>
            <person name="Scheuner C."/>
            <person name="Sibirny A.A."/>
            <person name="Slot J.C."/>
            <person name="Stielow J.B."/>
            <person name="Sun H."/>
            <person name="Kurtzman C.P."/>
            <person name="Blackwell M."/>
            <person name="Grigoriev I.V."/>
            <person name="Jeffries T.W."/>
        </authorList>
    </citation>
    <scope>NUCLEOTIDE SEQUENCE [LARGE SCALE GENOMIC DNA]</scope>
    <source>
        <strain evidence="3">NRRL Y-12698</strain>
    </source>
</reference>
<dbReference type="GeneID" id="30147042"/>
<feature type="region of interest" description="Disordered" evidence="1">
    <location>
        <begin position="135"/>
        <end position="233"/>
    </location>
</feature>
<dbReference type="PANTHER" id="PTHR13237">
    <property type="entry name" value="SOMETHING ABOUT SILENCING PROTEIN 10-RELATED"/>
    <property type="match status" value="1"/>
</dbReference>
<organism evidence="2 3">
    <name type="scientific">Babjeviella inositovora NRRL Y-12698</name>
    <dbReference type="NCBI Taxonomy" id="984486"/>
    <lineage>
        <taxon>Eukaryota</taxon>
        <taxon>Fungi</taxon>
        <taxon>Dikarya</taxon>
        <taxon>Ascomycota</taxon>
        <taxon>Saccharomycotina</taxon>
        <taxon>Pichiomycetes</taxon>
        <taxon>Serinales incertae sedis</taxon>
        <taxon>Babjeviella</taxon>
    </lineage>
</organism>
<dbReference type="Pfam" id="PF04000">
    <property type="entry name" value="Sas10_Utp3"/>
    <property type="match status" value="1"/>
</dbReference>
<protein>
    <submittedName>
        <fullName evidence="2">Uncharacterized protein</fullName>
    </submittedName>
</protein>
<dbReference type="GO" id="GO:0000480">
    <property type="term" value="P:endonucleolytic cleavage in 5'-ETS of tricistronic rRNA transcript (SSU-rRNA, 5.8S rRNA, LSU-rRNA)"/>
    <property type="evidence" value="ECO:0007669"/>
    <property type="project" value="EnsemblFungi"/>
</dbReference>
<feature type="compositionally biased region" description="Basic and acidic residues" evidence="1">
    <location>
        <begin position="135"/>
        <end position="150"/>
    </location>
</feature>
<dbReference type="STRING" id="984486.A0A1E3QPR1"/>
<proteinExistence type="predicted"/>
<gene>
    <name evidence="2" type="ORF">BABINDRAFT_162134</name>
</gene>
<evidence type="ECO:0000256" key="1">
    <source>
        <dbReference type="SAM" id="MobiDB-lite"/>
    </source>
</evidence>
<dbReference type="EMBL" id="KV454433">
    <property type="protein sequence ID" value="ODQ79062.1"/>
    <property type="molecule type" value="Genomic_DNA"/>
</dbReference>
<name>A0A1E3QPR1_9ASCO</name>
<feature type="compositionally biased region" description="Acidic residues" evidence="1">
    <location>
        <begin position="151"/>
        <end position="162"/>
    </location>
</feature>
<dbReference type="InterPro" id="IPR007146">
    <property type="entry name" value="Sas10/Utp3/C1D"/>
</dbReference>
<dbReference type="AlphaFoldDB" id="A0A1E3QPR1"/>
<dbReference type="PANTHER" id="PTHR13237:SF9">
    <property type="entry name" value="NEUROGUIDIN"/>
    <property type="match status" value="1"/>
</dbReference>
<evidence type="ECO:0000313" key="3">
    <source>
        <dbReference type="Proteomes" id="UP000094336"/>
    </source>
</evidence>
<sequence length="346" mass="38814">MSSLDAFLQTIIESLESTTASVERIESGLSEELPSIIQELLSKNGIDADDKLEGVSLLSLKNSSMLSYLNSLAMIILSHLERLKTNDTEELEKSRAKSVENTIVQRVTLERGVKSLEKRLVYQLDKMVRAYTRMEKEETDAKTHAEKTGDDDSDESDSEDDALQFKPDALALTASMKPEPKNSRNRRNRNASEEGDDKESTEKYKPPKIAAVVPPSSVTDIDKASSSSKRNKKLQSMEEYLLETGDAPLAEASIGSTIVQNGRGGVKTARDKAKEQEIQTYEETNFTRLPSTMTKKTSKQKLKDLKHTFGGEDWSIFNSNREVGEETSRKKKPTNAWDRAKRRRTD</sequence>
<dbReference type="Proteomes" id="UP000094336">
    <property type="component" value="Unassembled WGS sequence"/>
</dbReference>
<keyword evidence="3" id="KW-1185">Reference proteome</keyword>
<feature type="compositionally biased region" description="Polar residues" evidence="1">
    <location>
        <begin position="216"/>
        <end position="228"/>
    </location>
</feature>
<dbReference type="GO" id="GO:0000447">
    <property type="term" value="P:endonucleolytic cleavage in ITS1 to separate SSU-rRNA from 5.8S rRNA and LSU-rRNA from tricistronic rRNA transcript (SSU-rRNA, 5.8S rRNA, LSU-rRNA)"/>
    <property type="evidence" value="ECO:0007669"/>
    <property type="project" value="EnsemblFungi"/>
</dbReference>
<dbReference type="GO" id="GO:0032040">
    <property type="term" value="C:small-subunit processome"/>
    <property type="evidence" value="ECO:0007669"/>
    <property type="project" value="EnsemblFungi"/>
</dbReference>
<dbReference type="RefSeq" id="XP_018984390.1">
    <property type="nucleotide sequence ID" value="XM_019129189.1"/>
</dbReference>
<accession>A0A1E3QPR1</accession>
<dbReference type="OrthoDB" id="203440at2759"/>
<feature type="region of interest" description="Disordered" evidence="1">
    <location>
        <begin position="313"/>
        <end position="346"/>
    </location>
</feature>
<evidence type="ECO:0000313" key="2">
    <source>
        <dbReference type="EMBL" id="ODQ79062.1"/>
    </source>
</evidence>